<dbReference type="EMBL" id="UGHX01000004">
    <property type="protein sequence ID" value="STP14330.1"/>
    <property type="molecule type" value="Genomic_DNA"/>
</dbReference>
<gene>
    <name evidence="1" type="ORF">NCTC12219_01877</name>
</gene>
<dbReference type="Proteomes" id="UP000255103">
    <property type="component" value="Unassembled WGS sequence"/>
</dbReference>
<proteinExistence type="predicted"/>
<organism evidence="1 2">
    <name type="scientific">Helicobacter cinaedi</name>
    <dbReference type="NCBI Taxonomy" id="213"/>
    <lineage>
        <taxon>Bacteria</taxon>
        <taxon>Pseudomonadati</taxon>
        <taxon>Campylobacterota</taxon>
        <taxon>Epsilonproteobacteria</taxon>
        <taxon>Campylobacterales</taxon>
        <taxon>Helicobacteraceae</taxon>
        <taxon>Helicobacter</taxon>
    </lineage>
</organism>
<reference evidence="1 2" key="1">
    <citation type="submission" date="2018-06" db="EMBL/GenBank/DDBJ databases">
        <authorList>
            <consortium name="Pathogen Informatics"/>
            <person name="Doyle S."/>
        </authorList>
    </citation>
    <scope>NUCLEOTIDE SEQUENCE [LARGE SCALE GENOMIC DNA]</scope>
    <source>
        <strain evidence="1 2">NCTC12219</strain>
    </source>
</reference>
<sequence>MFEEDAVSNIEDFIENMSLDNSVVKVRSGALKDGKIQFYNITQI</sequence>
<protein>
    <submittedName>
        <fullName evidence="1">Portal protein</fullName>
    </submittedName>
</protein>
<accession>A0A377JWZ7</accession>
<evidence type="ECO:0000313" key="1">
    <source>
        <dbReference type="EMBL" id="STP14330.1"/>
    </source>
</evidence>
<dbReference type="AlphaFoldDB" id="A0A377JWZ7"/>
<evidence type="ECO:0000313" key="2">
    <source>
        <dbReference type="Proteomes" id="UP000255103"/>
    </source>
</evidence>
<name>A0A377JWZ7_9HELI</name>